<comment type="caution">
    <text evidence="6">The sequence shown here is derived from an EMBL/GenBank/DDBJ whole genome shotgun (WGS) entry which is preliminary data.</text>
</comment>
<dbReference type="Gene3D" id="1.10.10.10">
    <property type="entry name" value="Winged helix-like DNA-binding domain superfamily/Winged helix DNA-binding domain"/>
    <property type="match status" value="1"/>
</dbReference>
<gene>
    <name evidence="6" type="ORF">ACFQXB_19025</name>
</gene>
<dbReference type="Proteomes" id="UP001596516">
    <property type="component" value="Unassembled WGS sequence"/>
</dbReference>
<feature type="domain" description="HTH lysR-type" evidence="5">
    <location>
        <begin position="6"/>
        <end position="63"/>
    </location>
</feature>
<name>A0ABW2USU2_9RHOB</name>
<comment type="similarity">
    <text evidence="1">Belongs to the LysR transcriptional regulatory family.</text>
</comment>
<evidence type="ECO:0000313" key="6">
    <source>
        <dbReference type="EMBL" id="MFC7706267.1"/>
    </source>
</evidence>
<dbReference type="SUPFAM" id="SSF46785">
    <property type="entry name" value="Winged helix' DNA-binding domain"/>
    <property type="match status" value="1"/>
</dbReference>
<keyword evidence="2" id="KW-0805">Transcription regulation</keyword>
<accession>A0ABW2USU2</accession>
<organism evidence="6 7">
    <name type="scientific">Plastorhodobacter daqingensis</name>
    <dbReference type="NCBI Taxonomy" id="1387281"/>
    <lineage>
        <taxon>Bacteria</taxon>
        <taxon>Pseudomonadati</taxon>
        <taxon>Pseudomonadota</taxon>
        <taxon>Alphaproteobacteria</taxon>
        <taxon>Rhodobacterales</taxon>
        <taxon>Paracoccaceae</taxon>
        <taxon>Plastorhodobacter</taxon>
    </lineage>
</organism>
<dbReference type="InterPro" id="IPR036388">
    <property type="entry name" value="WH-like_DNA-bd_sf"/>
</dbReference>
<keyword evidence="4" id="KW-0804">Transcription</keyword>
<evidence type="ECO:0000259" key="5">
    <source>
        <dbReference type="PROSITE" id="PS50931"/>
    </source>
</evidence>
<reference evidence="7" key="1">
    <citation type="journal article" date="2019" name="Int. J. Syst. Evol. Microbiol.">
        <title>The Global Catalogue of Microorganisms (GCM) 10K type strain sequencing project: providing services to taxonomists for standard genome sequencing and annotation.</title>
        <authorList>
            <consortium name="The Broad Institute Genomics Platform"/>
            <consortium name="The Broad Institute Genome Sequencing Center for Infectious Disease"/>
            <person name="Wu L."/>
            <person name="Ma J."/>
        </authorList>
    </citation>
    <scope>NUCLEOTIDE SEQUENCE [LARGE SCALE GENOMIC DNA]</scope>
    <source>
        <strain evidence="7">CGMCC 1.12750</strain>
    </source>
</reference>
<evidence type="ECO:0000256" key="3">
    <source>
        <dbReference type="ARBA" id="ARBA00023125"/>
    </source>
</evidence>
<dbReference type="Pfam" id="PF00126">
    <property type="entry name" value="HTH_1"/>
    <property type="match status" value="1"/>
</dbReference>
<dbReference type="InterPro" id="IPR036390">
    <property type="entry name" value="WH_DNA-bd_sf"/>
</dbReference>
<evidence type="ECO:0000313" key="7">
    <source>
        <dbReference type="Proteomes" id="UP001596516"/>
    </source>
</evidence>
<keyword evidence="7" id="KW-1185">Reference proteome</keyword>
<proteinExistence type="inferred from homology"/>
<dbReference type="EMBL" id="JBHTFQ010000016">
    <property type="protein sequence ID" value="MFC7706267.1"/>
    <property type="molecule type" value="Genomic_DNA"/>
</dbReference>
<dbReference type="Pfam" id="PF03466">
    <property type="entry name" value="LysR_substrate"/>
    <property type="match status" value="1"/>
</dbReference>
<dbReference type="PANTHER" id="PTHR30346:SF0">
    <property type="entry name" value="HCA OPERON TRANSCRIPTIONAL ACTIVATOR HCAR"/>
    <property type="match status" value="1"/>
</dbReference>
<dbReference type="InterPro" id="IPR005119">
    <property type="entry name" value="LysR_subst-bd"/>
</dbReference>
<evidence type="ECO:0000256" key="4">
    <source>
        <dbReference type="ARBA" id="ARBA00023163"/>
    </source>
</evidence>
<dbReference type="CDD" id="cd08414">
    <property type="entry name" value="PBP2_LTTR_aromatics_like"/>
    <property type="match status" value="1"/>
</dbReference>
<evidence type="ECO:0000256" key="2">
    <source>
        <dbReference type="ARBA" id="ARBA00023015"/>
    </source>
</evidence>
<dbReference type="RefSeq" id="WP_377406806.1">
    <property type="nucleotide sequence ID" value="NZ_JBHTFQ010000016.1"/>
</dbReference>
<dbReference type="SUPFAM" id="SSF53850">
    <property type="entry name" value="Periplasmic binding protein-like II"/>
    <property type="match status" value="1"/>
</dbReference>
<sequence>MPDISLDFRYLRYVLLVAQYGSFRAAAESENLSQSTVSRRVSIFERRVGVTLFERSHNGARLTAAGERFVHTAAHSAERLQEAIREVRQAVRGEAGCLRIGLMTSLVSGPLVEVIAEFHEANPKIELTFEETASDGAIASLRCRRMDAAFLPNVGKLAGCESLPLYEEDVYIAVSSGHPLATERCVSWEDVMGEEFLLPVGGAGGELDDLFLRRLAEGRPVLRRSMQYIGRDNLLNLVGRNCGVSLALESTAQTHRPDVVFLRLLGLSEKVKFSLVWSVLNQNPARQSFVETAANWVASMPSRGIAG</sequence>
<dbReference type="PROSITE" id="PS50931">
    <property type="entry name" value="HTH_LYSR"/>
    <property type="match status" value="1"/>
</dbReference>
<evidence type="ECO:0000256" key="1">
    <source>
        <dbReference type="ARBA" id="ARBA00009437"/>
    </source>
</evidence>
<dbReference type="Gene3D" id="3.40.190.10">
    <property type="entry name" value="Periplasmic binding protein-like II"/>
    <property type="match status" value="2"/>
</dbReference>
<dbReference type="PANTHER" id="PTHR30346">
    <property type="entry name" value="TRANSCRIPTIONAL DUAL REGULATOR HCAR-RELATED"/>
    <property type="match status" value="1"/>
</dbReference>
<keyword evidence="3" id="KW-0238">DNA-binding</keyword>
<protein>
    <submittedName>
        <fullName evidence="6">LysR family transcriptional regulator</fullName>
    </submittedName>
</protein>
<dbReference type="InterPro" id="IPR000847">
    <property type="entry name" value="LysR_HTH_N"/>
</dbReference>